<dbReference type="Pfam" id="PF10067">
    <property type="entry name" value="DUF2306"/>
    <property type="match status" value="1"/>
</dbReference>
<accession>A0ABY9X970</accession>
<evidence type="ECO:0000313" key="3">
    <source>
        <dbReference type="Proteomes" id="UP001611383"/>
    </source>
</evidence>
<feature type="transmembrane region" description="Helical" evidence="1">
    <location>
        <begin position="217"/>
        <end position="234"/>
    </location>
</feature>
<evidence type="ECO:0000256" key="1">
    <source>
        <dbReference type="SAM" id="Phobius"/>
    </source>
</evidence>
<gene>
    <name evidence="2" type="ORF">F0U60_53410</name>
</gene>
<dbReference type="EMBL" id="CP043494">
    <property type="protein sequence ID" value="WNG51940.1"/>
    <property type="molecule type" value="Genomic_DNA"/>
</dbReference>
<feature type="transmembrane region" description="Helical" evidence="1">
    <location>
        <begin position="96"/>
        <end position="115"/>
    </location>
</feature>
<keyword evidence="1" id="KW-0812">Transmembrane</keyword>
<feature type="transmembrane region" description="Helical" evidence="1">
    <location>
        <begin position="31"/>
        <end position="50"/>
    </location>
</feature>
<keyword evidence="1" id="KW-0472">Membrane</keyword>
<protein>
    <submittedName>
        <fullName evidence="2">DUF2306 domain-containing protein</fullName>
    </submittedName>
</protein>
<feature type="transmembrane region" description="Helical" evidence="1">
    <location>
        <begin position="62"/>
        <end position="84"/>
    </location>
</feature>
<dbReference type="InterPro" id="IPR018750">
    <property type="entry name" value="DUF2306_membrane"/>
</dbReference>
<sequence length="253" mass="27440">MCRSPPPPTVPRRRTHPEETRMEALYSPLRLVHIACGAVAFATLWLPLVAKKGTLLHRKVGMAYVIAMLCSAATGMALSSIQVVRNWPAPSPMSFFLAYIGLISANAAVVGVRVLRFKQRTEAHRHPGDLALTGGTVLASLAIAGLGLHTGAMLLVAFAPVGLITGMGQLLYWVRPPRERMHWWYQHMGAMFGSGIATLTAFLVLNSRHFGGNATAIVFWLAPTLIGLPGARLWERAYRRRFAGKAVGLPAQG</sequence>
<feature type="transmembrane region" description="Helical" evidence="1">
    <location>
        <begin position="184"/>
        <end position="205"/>
    </location>
</feature>
<reference evidence="2 3" key="1">
    <citation type="submission" date="2019-08" db="EMBL/GenBank/DDBJ databases">
        <title>Archangium and Cystobacter genomes.</title>
        <authorList>
            <person name="Chen I.-C.K."/>
            <person name="Wielgoss S."/>
        </authorList>
    </citation>
    <scope>NUCLEOTIDE SEQUENCE [LARGE SCALE GENOMIC DNA]</scope>
    <source>
        <strain evidence="2 3">Cbm 6</strain>
    </source>
</reference>
<proteinExistence type="predicted"/>
<feature type="transmembrane region" description="Helical" evidence="1">
    <location>
        <begin position="127"/>
        <end position="146"/>
    </location>
</feature>
<feature type="transmembrane region" description="Helical" evidence="1">
    <location>
        <begin position="152"/>
        <end position="172"/>
    </location>
</feature>
<keyword evidence="3" id="KW-1185">Reference proteome</keyword>
<keyword evidence="1" id="KW-1133">Transmembrane helix</keyword>
<evidence type="ECO:0000313" key="2">
    <source>
        <dbReference type="EMBL" id="WNG51940.1"/>
    </source>
</evidence>
<dbReference type="Proteomes" id="UP001611383">
    <property type="component" value="Chromosome"/>
</dbReference>
<organism evidence="2 3">
    <name type="scientific">Archangium minus</name>
    <dbReference type="NCBI Taxonomy" id="83450"/>
    <lineage>
        <taxon>Bacteria</taxon>
        <taxon>Pseudomonadati</taxon>
        <taxon>Myxococcota</taxon>
        <taxon>Myxococcia</taxon>
        <taxon>Myxococcales</taxon>
        <taxon>Cystobacterineae</taxon>
        <taxon>Archangiaceae</taxon>
        <taxon>Archangium</taxon>
    </lineage>
</organism>
<name>A0ABY9X970_9BACT</name>